<reference evidence="2" key="1">
    <citation type="submission" date="2020-07" db="EMBL/GenBank/DDBJ databases">
        <title>Genome sequence and genetic diversity analysis of an under-domesticated orphan crop, white fonio (Digitaria exilis).</title>
        <authorList>
            <person name="Bennetzen J.L."/>
            <person name="Chen S."/>
            <person name="Ma X."/>
            <person name="Wang X."/>
            <person name="Yssel A.E.J."/>
            <person name="Chaluvadi S.R."/>
            <person name="Johnson M."/>
            <person name="Gangashetty P."/>
            <person name="Hamidou F."/>
            <person name="Sanogo M.D."/>
            <person name="Zwaenepoel A."/>
            <person name="Wallace J."/>
            <person name="Van De Peer Y."/>
            <person name="Van Deynze A."/>
        </authorList>
    </citation>
    <scope>NUCLEOTIDE SEQUENCE</scope>
    <source>
        <tissue evidence="2">Leaves</tissue>
    </source>
</reference>
<name>A0A835FNC8_9POAL</name>
<feature type="compositionally biased region" description="Basic residues" evidence="1">
    <location>
        <begin position="270"/>
        <end position="293"/>
    </location>
</feature>
<evidence type="ECO:0000313" key="2">
    <source>
        <dbReference type="EMBL" id="KAF8765965.1"/>
    </source>
</evidence>
<dbReference type="OrthoDB" id="586081at2759"/>
<protein>
    <submittedName>
        <fullName evidence="2">Uncharacterized protein</fullName>
    </submittedName>
</protein>
<dbReference type="AlphaFoldDB" id="A0A835FNC8"/>
<organism evidence="2 3">
    <name type="scientific">Digitaria exilis</name>
    <dbReference type="NCBI Taxonomy" id="1010633"/>
    <lineage>
        <taxon>Eukaryota</taxon>
        <taxon>Viridiplantae</taxon>
        <taxon>Streptophyta</taxon>
        <taxon>Embryophyta</taxon>
        <taxon>Tracheophyta</taxon>
        <taxon>Spermatophyta</taxon>
        <taxon>Magnoliopsida</taxon>
        <taxon>Liliopsida</taxon>
        <taxon>Poales</taxon>
        <taxon>Poaceae</taxon>
        <taxon>PACMAD clade</taxon>
        <taxon>Panicoideae</taxon>
        <taxon>Panicodae</taxon>
        <taxon>Paniceae</taxon>
        <taxon>Anthephorinae</taxon>
        <taxon>Digitaria</taxon>
    </lineage>
</organism>
<keyword evidence="3" id="KW-1185">Reference proteome</keyword>
<dbReference type="Proteomes" id="UP000636709">
    <property type="component" value="Unassembled WGS sequence"/>
</dbReference>
<comment type="caution">
    <text evidence="2">The sequence shown here is derived from an EMBL/GenBank/DDBJ whole genome shotgun (WGS) entry which is preliminary data.</text>
</comment>
<evidence type="ECO:0000313" key="3">
    <source>
        <dbReference type="Proteomes" id="UP000636709"/>
    </source>
</evidence>
<feature type="region of interest" description="Disordered" evidence="1">
    <location>
        <begin position="266"/>
        <end position="310"/>
    </location>
</feature>
<evidence type="ECO:0000256" key="1">
    <source>
        <dbReference type="SAM" id="MobiDB-lite"/>
    </source>
</evidence>
<sequence length="310" mass="33521">MGNIVDTIKRFSSNDTTATPVERCSDFSIGTSRLDRCTCIGNGISVAGETVSAPKGGSINGFKNFCEEVTNEGMHMTPGSSSTKGCLGDIDLLNIPMVHARPSRSGEGNKERETPNETFHRRELGCVGHSEKSVLINSQTAGYMFHSLEDESTGTPRSLMIDISKDYLYKVSAEGNTNLADNVANSPAADAHRGKELIVNRISAADGLLDRNVGEELADDALDSCYKRSTEVSLGGQRHEQRTHNESLNYGVPNEVIAASASLDVSNHKSPLKGRAKRKSITKSSRRAKRKSITKTSSQTLVPKEEIVSF</sequence>
<gene>
    <name evidence="2" type="ORF">HU200_008006</name>
</gene>
<proteinExistence type="predicted"/>
<dbReference type="EMBL" id="JACEFO010000524">
    <property type="protein sequence ID" value="KAF8765965.1"/>
    <property type="molecule type" value="Genomic_DNA"/>
</dbReference>
<accession>A0A835FNC8</accession>